<dbReference type="PANTHER" id="PTHR23389:SF6">
    <property type="entry name" value="REPLICATION FACTOR C SUBUNIT 1"/>
    <property type="match status" value="1"/>
</dbReference>
<evidence type="ECO:0000256" key="6">
    <source>
        <dbReference type="ARBA" id="ARBA00022741"/>
    </source>
</evidence>
<dbReference type="Gene3D" id="1.10.8.60">
    <property type="match status" value="1"/>
</dbReference>
<keyword evidence="9 10" id="KW-0539">Nucleus</keyword>
<keyword evidence="6 10" id="KW-0547">Nucleotide-binding</keyword>
<feature type="region of interest" description="Disordered" evidence="11">
    <location>
        <begin position="494"/>
        <end position="517"/>
    </location>
</feature>
<dbReference type="Pfam" id="PF25361">
    <property type="entry name" value="AAA_lid_RFC1"/>
    <property type="match status" value="1"/>
</dbReference>
<dbReference type="GO" id="GO:0003677">
    <property type="term" value="F:DNA binding"/>
    <property type="evidence" value="ECO:0007669"/>
    <property type="project" value="UniProtKB-KW"/>
</dbReference>
<feature type="compositionally biased region" description="Basic residues" evidence="11">
    <location>
        <begin position="265"/>
        <end position="280"/>
    </location>
</feature>
<evidence type="ECO:0000256" key="9">
    <source>
        <dbReference type="ARBA" id="ARBA00023242"/>
    </source>
</evidence>
<feature type="region of interest" description="Disordered" evidence="11">
    <location>
        <begin position="1028"/>
        <end position="1139"/>
    </location>
</feature>
<dbReference type="SUPFAM" id="SSF52113">
    <property type="entry name" value="BRCT domain"/>
    <property type="match status" value="1"/>
</dbReference>
<evidence type="ECO:0000256" key="7">
    <source>
        <dbReference type="ARBA" id="ARBA00022840"/>
    </source>
</evidence>
<dbReference type="InterPro" id="IPR036420">
    <property type="entry name" value="BRCT_dom_sf"/>
</dbReference>
<dbReference type="SUPFAM" id="SSF52540">
    <property type="entry name" value="P-loop containing nucleoside triphosphate hydrolases"/>
    <property type="match status" value="1"/>
</dbReference>
<proteinExistence type="inferred from homology"/>
<feature type="compositionally biased region" description="Pro residues" evidence="11">
    <location>
        <begin position="340"/>
        <end position="349"/>
    </location>
</feature>
<feature type="compositionally biased region" description="Acidic residues" evidence="11">
    <location>
        <begin position="284"/>
        <end position="294"/>
    </location>
</feature>
<feature type="region of interest" description="Disordered" evidence="11">
    <location>
        <begin position="193"/>
        <end position="244"/>
    </location>
</feature>
<dbReference type="FunFam" id="3.40.50.10190:FF:000001">
    <property type="entry name" value="Replication factor C subunit 1"/>
    <property type="match status" value="1"/>
</dbReference>
<dbReference type="AlphaFoldDB" id="A0A9P8LDV0"/>
<keyword evidence="4" id="KW-0597">Phosphoprotein</keyword>
<evidence type="ECO:0000256" key="4">
    <source>
        <dbReference type="ARBA" id="ARBA00022553"/>
    </source>
</evidence>
<dbReference type="PANTHER" id="PTHR23389">
    <property type="entry name" value="CHROMOSOME TRANSMISSION FIDELITY FACTOR 18"/>
    <property type="match status" value="1"/>
</dbReference>
<name>A0A9P8LDV0_9PEZI</name>
<comment type="caution">
    <text evidence="13">The sequence shown here is derived from an EMBL/GenBank/DDBJ whole genome shotgun (WGS) entry which is preliminary data.</text>
</comment>
<dbReference type="FunFam" id="1.20.272.10:FF:000005">
    <property type="entry name" value="Replication factor C subunit 1"/>
    <property type="match status" value="1"/>
</dbReference>
<dbReference type="PIRSF" id="PIRSF036578">
    <property type="entry name" value="RFC1"/>
    <property type="match status" value="1"/>
</dbReference>
<dbReference type="InterPro" id="IPR003593">
    <property type="entry name" value="AAA+_ATPase"/>
</dbReference>
<feature type="region of interest" description="Disordered" evidence="11">
    <location>
        <begin position="263"/>
        <end position="373"/>
    </location>
</feature>
<dbReference type="CDD" id="cd00009">
    <property type="entry name" value="AAA"/>
    <property type="match status" value="1"/>
</dbReference>
<feature type="compositionally biased region" description="Acidic residues" evidence="11">
    <location>
        <begin position="1029"/>
        <end position="1042"/>
    </location>
</feature>
<dbReference type="PRINTS" id="PR00364">
    <property type="entry name" value="DISEASERSIST"/>
</dbReference>
<feature type="compositionally biased region" description="Basic residues" evidence="11">
    <location>
        <begin position="301"/>
        <end position="319"/>
    </location>
</feature>
<feature type="compositionally biased region" description="Basic residues" evidence="11">
    <location>
        <begin position="1083"/>
        <end position="1094"/>
    </location>
</feature>
<accession>A0A9P8LDV0</accession>
<dbReference type="Gene3D" id="3.40.50.10190">
    <property type="entry name" value="BRCT domain"/>
    <property type="match status" value="1"/>
</dbReference>
<dbReference type="Pfam" id="PF08519">
    <property type="entry name" value="RFC1"/>
    <property type="match status" value="1"/>
</dbReference>
<dbReference type="InterPro" id="IPR013725">
    <property type="entry name" value="DNA_replication_fac_RFC1_C"/>
</dbReference>
<evidence type="ECO:0000256" key="11">
    <source>
        <dbReference type="SAM" id="MobiDB-lite"/>
    </source>
</evidence>
<evidence type="ECO:0000256" key="8">
    <source>
        <dbReference type="ARBA" id="ARBA00023125"/>
    </source>
</evidence>
<dbReference type="SMART" id="SM00382">
    <property type="entry name" value="AAA"/>
    <property type="match status" value="1"/>
</dbReference>
<dbReference type="Gene3D" id="3.40.50.300">
    <property type="entry name" value="P-loop containing nucleotide triphosphate hydrolases"/>
    <property type="match status" value="1"/>
</dbReference>
<keyword evidence="8" id="KW-0238">DNA-binding</keyword>
<reference evidence="13" key="1">
    <citation type="submission" date="2021-03" db="EMBL/GenBank/DDBJ databases">
        <title>Comparative genomics and phylogenomic investigation of the class Geoglossomycetes provide insights into ecological specialization and systematics.</title>
        <authorList>
            <person name="Melie T."/>
            <person name="Pirro S."/>
            <person name="Miller A.N."/>
            <person name="Quandt A."/>
        </authorList>
    </citation>
    <scope>NUCLEOTIDE SEQUENCE</scope>
    <source>
        <strain evidence="13">CAQ_001_2017</strain>
    </source>
</reference>
<evidence type="ECO:0000256" key="10">
    <source>
        <dbReference type="PIRNR" id="PIRNR036578"/>
    </source>
</evidence>
<dbReference type="GO" id="GO:0005634">
    <property type="term" value="C:nucleus"/>
    <property type="evidence" value="ECO:0007669"/>
    <property type="project" value="UniProtKB-SubCell"/>
</dbReference>
<keyword evidence="14" id="KW-1185">Reference proteome</keyword>
<dbReference type="CDD" id="cd17752">
    <property type="entry name" value="BRCT_RFC1"/>
    <property type="match status" value="1"/>
</dbReference>
<evidence type="ECO:0000313" key="14">
    <source>
        <dbReference type="Proteomes" id="UP000750711"/>
    </source>
</evidence>
<feature type="domain" description="BRCT" evidence="12">
    <location>
        <begin position="378"/>
        <end position="457"/>
    </location>
</feature>
<dbReference type="GO" id="GO:0016887">
    <property type="term" value="F:ATP hydrolysis activity"/>
    <property type="evidence" value="ECO:0007669"/>
    <property type="project" value="InterPro"/>
</dbReference>
<evidence type="ECO:0000256" key="2">
    <source>
        <dbReference type="ARBA" id="ARBA00006116"/>
    </source>
</evidence>
<dbReference type="GO" id="GO:0003689">
    <property type="term" value="F:DNA clamp loader activity"/>
    <property type="evidence" value="ECO:0007669"/>
    <property type="project" value="UniProtKB-UniRule"/>
</dbReference>
<keyword evidence="7 10" id="KW-0067">ATP-binding</keyword>
<evidence type="ECO:0000256" key="5">
    <source>
        <dbReference type="ARBA" id="ARBA00022705"/>
    </source>
</evidence>
<dbReference type="Pfam" id="PF00004">
    <property type="entry name" value="AAA"/>
    <property type="match status" value="1"/>
</dbReference>
<dbReference type="EMBL" id="JAGHQM010000314">
    <property type="protein sequence ID" value="KAH0562640.1"/>
    <property type="molecule type" value="Genomic_DNA"/>
</dbReference>
<dbReference type="InterPro" id="IPR027417">
    <property type="entry name" value="P-loop_NTPase"/>
</dbReference>
<dbReference type="SUPFAM" id="SSF48019">
    <property type="entry name" value="post-AAA+ oligomerization domain-like"/>
    <property type="match status" value="1"/>
</dbReference>
<dbReference type="GO" id="GO:0005524">
    <property type="term" value="F:ATP binding"/>
    <property type="evidence" value="ECO:0007669"/>
    <property type="project" value="UniProtKB-UniRule"/>
</dbReference>
<dbReference type="GO" id="GO:0006271">
    <property type="term" value="P:DNA strand elongation involved in DNA replication"/>
    <property type="evidence" value="ECO:0007669"/>
    <property type="project" value="UniProtKB-ARBA"/>
</dbReference>
<feature type="compositionally biased region" description="Basic and acidic residues" evidence="11">
    <location>
        <begin position="125"/>
        <end position="146"/>
    </location>
</feature>
<dbReference type="GO" id="GO:0005663">
    <property type="term" value="C:DNA replication factor C complex"/>
    <property type="evidence" value="ECO:0007669"/>
    <property type="project" value="InterPro"/>
</dbReference>
<dbReference type="InterPro" id="IPR008921">
    <property type="entry name" value="DNA_pol3_clamp-load_cplx_C"/>
</dbReference>
<feature type="compositionally biased region" description="Acidic residues" evidence="11">
    <location>
        <begin position="1099"/>
        <end position="1120"/>
    </location>
</feature>
<evidence type="ECO:0000256" key="1">
    <source>
        <dbReference type="ARBA" id="ARBA00004123"/>
    </source>
</evidence>
<evidence type="ECO:0000259" key="12">
    <source>
        <dbReference type="PROSITE" id="PS50172"/>
    </source>
</evidence>
<feature type="compositionally biased region" description="Basic and acidic residues" evidence="11">
    <location>
        <begin position="320"/>
        <end position="331"/>
    </location>
</feature>
<dbReference type="GO" id="GO:0006281">
    <property type="term" value="P:DNA repair"/>
    <property type="evidence" value="ECO:0007669"/>
    <property type="project" value="InterPro"/>
</dbReference>
<dbReference type="PROSITE" id="PS50172">
    <property type="entry name" value="BRCT"/>
    <property type="match status" value="1"/>
</dbReference>
<dbReference type="Pfam" id="PF00533">
    <property type="entry name" value="BRCT"/>
    <property type="match status" value="1"/>
</dbReference>
<feature type="compositionally biased region" description="Basic residues" evidence="11">
    <location>
        <begin position="1124"/>
        <end position="1139"/>
    </location>
</feature>
<evidence type="ECO:0000256" key="3">
    <source>
        <dbReference type="ARBA" id="ARBA00020401"/>
    </source>
</evidence>
<keyword evidence="5 10" id="KW-0235">DNA replication</keyword>
<dbReference type="Proteomes" id="UP000750711">
    <property type="component" value="Unassembled WGS sequence"/>
</dbReference>
<dbReference type="FunFam" id="1.10.8.60:FF:000021">
    <property type="entry name" value="Replication factor C subunit 1"/>
    <property type="match status" value="1"/>
</dbReference>
<comment type="similarity">
    <text evidence="2 10">Belongs to the activator 1 large subunit family.</text>
</comment>
<feature type="region of interest" description="Disordered" evidence="11">
    <location>
        <begin position="38"/>
        <end position="179"/>
    </location>
</feature>
<dbReference type="InterPro" id="IPR012178">
    <property type="entry name" value="RFC1"/>
</dbReference>
<gene>
    <name evidence="13" type="ORF">GP486_002680</name>
</gene>
<dbReference type="FunFam" id="3.40.50.300:FF:000395">
    <property type="entry name" value="Replication factor C subunit 1"/>
    <property type="match status" value="1"/>
</dbReference>
<dbReference type="CDD" id="cd18140">
    <property type="entry name" value="HLD_clamp_RFC"/>
    <property type="match status" value="1"/>
</dbReference>
<dbReference type="InterPro" id="IPR047854">
    <property type="entry name" value="RFC_lid"/>
</dbReference>
<dbReference type="SMART" id="SM00292">
    <property type="entry name" value="BRCT"/>
    <property type="match status" value="1"/>
</dbReference>
<evidence type="ECO:0000313" key="13">
    <source>
        <dbReference type="EMBL" id="KAH0562640.1"/>
    </source>
</evidence>
<protein>
    <recommendedName>
        <fullName evidence="3 10">Replication factor C subunit 1</fullName>
    </recommendedName>
</protein>
<feature type="compositionally biased region" description="Acidic residues" evidence="11">
    <location>
        <begin position="200"/>
        <end position="211"/>
    </location>
</feature>
<dbReference type="Gene3D" id="1.20.272.10">
    <property type="match status" value="1"/>
</dbReference>
<comment type="subcellular location">
    <subcellularLocation>
        <location evidence="1 10">Nucleus</location>
    </subcellularLocation>
</comment>
<sequence>MSIFVYLMLGLPRIKTVSINGYLEFLATAHSSQLSNANMAHRATRLQSGGGKRKKHKVRKIIEDSDDEDNEETTKKPSPQRPPPKRVVKKESPKGEVTTASDYFASSGKAKPARSTPTRSKASAAKKEPETREVVIRTPQKKDTAKKAVAQPSPAETPMRTPRRRKPATSYAEYDRDDDTFLDDAADDIFTAEFKKGNAEQEDISSEDDDISIPPKNSVRDRKRSTTGAKSAVKTNGEDVDMEDIGDSDFVVLDEDECVAVDKIAKKRKSAVPSAGRKRKSLELEDDKLEDGYESPEPTKRGRKPQKVQKTPPAKKVRVKKDEPVESREIQDIFDSIPTVRPPPPPPKSDAPATFNYRAQAERSGPPPGAGSKGIPAGAENCLAGLTFVFTGILDSISREEAQELVKRYGGKVTGAPSSKTSFVVLGNDAGPKKLEVIRKNNIKTINEDGLFEMIQRLPANGGDGKAAQANEVKKKKEEAKVKEMAAEIDKEERRLGVSSATGGGAPGRRGVTEGKSVGDSRLWTVKYAPTSMSQICGNKGQVEKLQRWLRNFPNALKSNFKKAGPDATGNQRAVIIHGPPGIGKTTAAHLVAKMEGYDIIESNASDTRSKKLLEGGLRGVLDNTSLLGYFAGDHKEVESGKKKIVLIMDEVDGMSAGDRGGVGALAQVCKKTHIPMILICNDRRLPKMRPFDHCTLDMTFRRPTVNDIRSRVMTICYREGLKLSPQVIDALVEGTHGDIRQIINMISTAKLDQASMDFDQSKSMSKAWEKHIILKPWDIASKLLAGQMFASHSKATLNDKIELYFNDHEFSHLMIQENYLKPFPAMAKEFSGKMQNLKALQLADQAAESISDGDLVDAMIHGPQQHWSLMPTHAVFSTVRPSSFMSGSMIGQQVAFTSWLGNNSKQGKLTRFIKEIQGHMRLRTSGDRHEIRQQYFPLIWDRIIRRLEEGKEVVEDVIDLMDSYFLTKDDWDAVLELGLGPMDMANVKIMSQAKATFTRLYNLKPHPLPFMKASNVIAPKAAKKDVPDLEEAIEESDEGEDAALLGEGVKQEEDDEDMDVTKDKYVKQAKKSAPKNPATKKTQSKKSKGKGKGRAKDEELDEGGDDDVVEDEDEEDEEEVKPKSRRAHKGKTSTRRGR</sequence>
<dbReference type="InterPro" id="IPR003959">
    <property type="entry name" value="ATPase_AAA_core"/>
</dbReference>
<dbReference type="InterPro" id="IPR001357">
    <property type="entry name" value="BRCT_dom"/>
</dbReference>
<organism evidence="13 14">
    <name type="scientific">Trichoglossum hirsutum</name>
    <dbReference type="NCBI Taxonomy" id="265104"/>
    <lineage>
        <taxon>Eukaryota</taxon>
        <taxon>Fungi</taxon>
        <taxon>Dikarya</taxon>
        <taxon>Ascomycota</taxon>
        <taxon>Pezizomycotina</taxon>
        <taxon>Geoglossomycetes</taxon>
        <taxon>Geoglossales</taxon>
        <taxon>Geoglossaceae</taxon>
        <taxon>Trichoglossum</taxon>
    </lineage>
</organism>